<sequence length="229" mass="27129">MLLTDLQNAHEPIFIEICVSHECEKEKLESGIRIIEIPLKHEYALDRIIQKGVICENINALLYNFKHKVGVTLTEGLELNKFVLLESRHGFCPSNRSNCKIYTQRHPSSIFEITFDYQANRTRWVSPFVFGWAIAYETYKNDNVNVRNCFLCKFYKQNIYYTEWFCCLYKKFGLEKYCKSNRAIKCQYFSPNLPLIKENIEDSRYISYNIWKKGMDDKGINHNKEKAAE</sequence>
<accession>A0A7K3MQ53</accession>
<gene>
    <name evidence="1" type="ORF">E4T97_21685</name>
</gene>
<name>A0A7K3MQ53_9BACE</name>
<dbReference type="RefSeq" id="WP_135039469.1">
    <property type="nucleotide sequence ID" value="NZ_CABIXU010000129.1"/>
</dbReference>
<dbReference type="AlphaFoldDB" id="A0A7K3MQ53"/>
<dbReference type="Proteomes" id="UP000298073">
    <property type="component" value="Unassembled WGS sequence"/>
</dbReference>
<protein>
    <submittedName>
        <fullName evidence="1">Uncharacterized protein</fullName>
    </submittedName>
</protein>
<reference evidence="1 2" key="1">
    <citation type="submission" date="2019-03" db="EMBL/GenBank/DDBJ databases">
        <title>Diversity of the mouse oral microbiome.</title>
        <authorList>
            <person name="Joseph S."/>
            <person name="Aduse-Opoku J."/>
            <person name="Curtis M."/>
            <person name="Wade W."/>
            <person name="Hashim A."/>
        </authorList>
    </citation>
    <scope>NUCLEOTIDE SEQUENCE [LARGE SCALE GENOMIC DNA]</scope>
    <source>
        <strain evidence="1 2">P2318</strain>
    </source>
</reference>
<dbReference type="OrthoDB" id="1075895at2"/>
<proteinExistence type="predicted"/>
<dbReference type="EMBL" id="SPPV01000112">
    <property type="protein sequence ID" value="TFU44673.1"/>
    <property type="molecule type" value="Genomic_DNA"/>
</dbReference>
<organism evidence="1 2">
    <name type="scientific">Bacteroides acidifaciens</name>
    <dbReference type="NCBI Taxonomy" id="85831"/>
    <lineage>
        <taxon>Bacteria</taxon>
        <taxon>Pseudomonadati</taxon>
        <taxon>Bacteroidota</taxon>
        <taxon>Bacteroidia</taxon>
        <taxon>Bacteroidales</taxon>
        <taxon>Bacteroidaceae</taxon>
        <taxon>Bacteroides</taxon>
    </lineage>
</organism>
<comment type="caution">
    <text evidence="1">The sequence shown here is derived from an EMBL/GenBank/DDBJ whole genome shotgun (WGS) entry which is preliminary data.</text>
</comment>
<evidence type="ECO:0000313" key="1">
    <source>
        <dbReference type="EMBL" id="TFU44673.1"/>
    </source>
</evidence>
<evidence type="ECO:0000313" key="2">
    <source>
        <dbReference type="Proteomes" id="UP000298073"/>
    </source>
</evidence>